<dbReference type="PANTHER" id="PTHR38471:SF2">
    <property type="entry name" value="FOUR HELIX BUNDLE PROTEIN"/>
    <property type="match status" value="1"/>
</dbReference>
<dbReference type="OrthoDB" id="9811959at2"/>
<dbReference type="Proteomes" id="UP000199595">
    <property type="component" value="Unassembled WGS sequence"/>
</dbReference>
<evidence type="ECO:0000313" key="2">
    <source>
        <dbReference type="Proteomes" id="UP000199595"/>
    </source>
</evidence>
<protein>
    <submittedName>
        <fullName evidence="1">Four helix bundle protein</fullName>
    </submittedName>
</protein>
<evidence type="ECO:0000313" key="1">
    <source>
        <dbReference type="EMBL" id="SDX67861.1"/>
    </source>
</evidence>
<dbReference type="AlphaFoldDB" id="A0A1H3DN98"/>
<dbReference type="Pfam" id="PF05635">
    <property type="entry name" value="23S_rRNA_IVP"/>
    <property type="match status" value="1"/>
</dbReference>
<dbReference type="NCBIfam" id="TIGR02436">
    <property type="entry name" value="four helix bundle protein"/>
    <property type="match status" value="1"/>
</dbReference>
<dbReference type="PANTHER" id="PTHR38471">
    <property type="entry name" value="FOUR HELIX BUNDLE PROTEIN"/>
    <property type="match status" value="1"/>
</dbReference>
<proteinExistence type="predicted"/>
<organism evidence="1 2">
    <name type="scientific">Lutibacter oricola</name>
    <dbReference type="NCBI Taxonomy" id="762486"/>
    <lineage>
        <taxon>Bacteria</taxon>
        <taxon>Pseudomonadati</taxon>
        <taxon>Bacteroidota</taxon>
        <taxon>Flavobacteriia</taxon>
        <taxon>Flavobacteriales</taxon>
        <taxon>Flavobacteriaceae</taxon>
        <taxon>Lutibacter</taxon>
    </lineage>
</organism>
<dbReference type="Gene3D" id="1.20.1440.60">
    <property type="entry name" value="23S rRNA-intervening sequence"/>
    <property type="match status" value="1"/>
</dbReference>
<keyword evidence="2" id="KW-1185">Reference proteome</keyword>
<dbReference type="InterPro" id="IPR036583">
    <property type="entry name" value="23S_rRNA_IVS_sf"/>
</dbReference>
<accession>A0A1H3DN98</accession>
<dbReference type="SUPFAM" id="SSF158446">
    <property type="entry name" value="IVS-encoded protein-like"/>
    <property type="match status" value="1"/>
</dbReference>
<dbReference type="STRING" id="762486.SAMN05444411_10818"/>
<dbReference type="InterPro" id="IPR012657">
    <property type="entry name" value="23S_rRNA-intervening_sequence"/>
</dbReference>
<reference evidence="2" key="1">
    <citation type="submission" date="2016-10" db="EMBL/GenBank/DDBJ databases">
        <authorList>
            <person name="Varghese N."/>
            <person name="Submissions S."/>
        </authorList>
    </citation>
    <scope>NUCLEOTIDE SEQUENCE [LARGE SCALE GENOMIC DNA]</scope>
    <source>
        <strain evidence="2">DSM 24956</strain>
    </source>
</reference>
<dbReference type="RefSeq" id="WP_090124337.1">
    <property type="nucleotide sequence ID" value="NZ_FNNJ01000008.1"/>
</dbReference>
<name>A0A1H3DN98_9FLAO</name>
<gene>
    <name evidence="1" type="ORF">SAMN05444411_10818</name>
</gene>
<dbReference type="EMBL" id="FNNJ01000008">
    <property type="protein sequence ID" value="SDX67861.1"/>
    <property type="molecule type" value="Genomic_DNA"/>
</dbReference>
<sequence length="117" mass="13877">MKFKFENLLIWQKAMEIGEDINLLSEKFPNKEIYNLSSQIRRAVDSIALNISEGSIGQTNPEFKRFMGYSIRSLAEVVTCLHKAYRREYITEQEFNKYYEASFNLMNMMIAFRKNIK</sequence>
<dbReference type="CDD" id="cd16377">
    <property type="entry name" value="23S_rRNA_IVP_like"/>
    <property type="match status" value="1"/>
</dbReference>